<feature type="compositionally biased region" description="Basic and acidic residues" evidence="1">
    <location>
        <begin position="24"/>
        <end position="34"/>
    </location>
</feature>
<sequence>MPPKLSEEPRKTLSSMLSSNCSKTKSDPQPHKPALEENDFHNTNIFNLKNESQIYCYSLVIQKTPHHIYLCFQFGTINYFGINVTLSILQQNHLTIYFEIINASIIHFSLNPIQYYVTVQQQRFKYLIIIALVKDQNISPTLKNLVSYSSIVNMTCDQKLKFNSKCQKNEQQMCIFLNTQFIVKLKTTFKSIKNLNRQF</sequence>
<dbReference type="HOGENOM" id="CLU_1374568_0_0_1"/>
<gene>
    <name evidence="2" type="ORF">GSPATT00007531001</name>
</gene>
<dbReference type="Proteomes" id="UP000000600">
    <property type="component" value="Unassembled WGS sequence"/>
</dbReference>
<dbReference type="KEGG" id="ptm:GSPATT00007531001"/>
<evidence type="ECO:0000313" key="3">
    <source>
        <dbReference type="Proteomes" id="UP000000600"/>
    </source>
</evidence>
<dbReference type="InParanoid" id="A0CH24"/>
<keyword evidence="3" id="KW-1185">Reference proteome</keyword>
<feature type="compositionally biased region" description="Polar residues" evidence="1">
    <location>
        <begin position="12"/>
        <end position="23"/>
    </location>
</feature>
<feature type="compositionally biased region" description="Basic and acidic residues" evidence="1">
    <location>
        <begin position="1"/>
        <end position="11"/>
    </location>
</feature>
<dbReference type="AlphaFoldDB" id="A0CH24"/>
<dbReference type="GeneID" id="5023273"/>
<evidence type="ECO:0008006" key="4">
    <source>
        <dbReference type="Google" id="ProtNLM"/>
    </source>
</evidence>
<name>A0CH24_PARTE</name>
<organism evidence="2 3">
    <name type="scientific">Paramecium tetraurelia</name>
    <dbReference type="NCBI Taxonomy" id="5888"/>
    <lineage>
        <taxon>Eukaryota</taxon>
        <taxon>Sar</taxon>
        <taxon>Alveolata</taxon>
        <taxon>Ciliophora</taxon>
        <taxon>Intramacronucleata</taxon>
        <taxon>Oligohymenophorea</taxon>
        <taxon>Peniculida</taxon>
        <taxon>Parameciidae</taxon>
        <taxon>Paramecium</taxon>
    </lineage>
</organism>
<dbReference type="RefSeq" id="XP_001437488.1">
    <property type="nucleotide sequence ID" value="XM_001437451.1"/>
</dbReference>
<reference evidence="2 3" key="1">
    <citation type="journal article" date="2006" name="Nature">
        <title>Global trends of whole-genome duplications revealed by the ciliate Paramecium tetraurelia.</title>
        <authorList>
            <consortium name="Genoscope"/>
            <person name="Aury J.-M."/>
            <person name="Jaillon O."/>
            <person name="Duret L."/>
            <person name="Noel B."/>
            <person name="Jubin C."/>
            <person name="Porcel B.M."/>
            <person name="Segurens B."/>
            <person name="Daubin V."/>
            <person name="Anthouard V."/>
            <person name="Aiach N."/>
            <person name="Arnaiz O."/>
            <person name="Billaut A."/>
            <person name="Beisson J."/>
            <person name="Blanc I."/>
            <person name="Bouhouche K."/>
            <person name="Camara F."/>
            <person name="Duharcourt S."/>
            <person name="Guigo R."/>
            <person name="Gogendeau D."/>
            <person name="Katinka M."/>
            <person name="Keller A.-M."/>
            <person name="Kissmehl R."/>
            <person name="Klotz C."/>
            <person name="Koll F."/>
            <person name="Le Moue A."/>
            <person name="Lepere C."/>
            <person name="Malinsky S."/>
            <person name="Nowacki M."/>
            <person name="Nowak J.K."/>
            <person name="Plattner H."/>
            <person name="Poulain J."/>
            <person name="Ruiz F."/>
            <person name="Serrano V."/>
            <person name="Zagulski M."/>
            <person name="Dessen P."/>
            <person name="Betermier M."/>
            <person name="Weissenbach J."/>
            <person name="Scarpelli C."/>
            <person name="Schachter V."/>
            <person name="Sperling L."/>
            <person name="Meyer E."/>
            <person name="Cohen J."/>
            <person name="Wincker P."/>
        </authorList>
    </citation>
    <scope>NUCLEOTIDE SEQUENCE [LARGE SCALE GENOMIC DNA]</scope>
    <source>
        <strain evidence="2 3">Stock d4-2</strain>
    </source>
</reference>
<accession>A0CH24</accession>
<protein>
    <recommendedName>
        <fullName evidence="4">Transmembrane protein</fullName>
    </recommendedName>
</protein>
<dbReference type="EMBL" id="CT868074">
    <property type="protein sequence ID" value="CAK70091.1"/>
    <property type="molecule type" value="Genomic_DNA"/>
</dbReference>
<evidence type="ECO:0000256" key="1">
    <source>
        <dbReference type="SAM" id="MobiDB-lite"/>
    </source>
</evidence>
<proteinExistence type="predicted"/>
<evidence type="ECO:0000313" key="2">
    <source>
        <dbReference type="EMBL" id="CAK70091.1"/>
    </source>
</evidence>
<feature type="region of interest" description="Disordered" evidence="1">
    <location>
        <begin position="1"/>
        <end position="34"/>
    </location>
</feature>